<evidence type="ECO:0000313" key="7">
    <source>
        <dbReference type="Proteomes" id="UP001634394"/>
    </source>
</evidence>
<evidence type="ECO:0000256" key="5">
    <source>
        <dbReference type="SAM" id="Phobius"/>
    </source>
</evidence>
<reference evidence="6 7" key="1">
    <citation type="submission" date="2024-11" db="EMBL/GenBank/DDBJ databases">
        <title>Chromosome-level genome assembly of the freshwater bivalve Anodonta woodiana.</title>
        <authorList>
            <person name="Chen X."/>
        </authorList>
    </citation>
    <scope>NUCLEOTIDE SEQUENCE [LARGE SCALE GENOMIC DNA]</scope>
    <source>
        <strain evidence="6">MN2024</strain>
        <tissue evidence="6">Gills</tissue>
    </source>
</reference>
<dbReference type="PANTHER" id="PTHR10671">
    <property type="entry name" value="EPITHELIAL MEMBRANE PROTEIN-RELATED"/>
    <property type="match status" value="1"/>
</dbReference>
<dbReference type="Gene3D" id="1.20.140.150">
    <property type="match status" value="1"/>
</dbReference>
<feature type="transmembrane region" description="Helical" evidence="5">
    <location>
        <begin position="85"/>
        <end position="104"/>
    </location>
</feature>
<keyword evidence="2 5" id="KW-0812">Transmembrane</keyword>
<evidence type="ECO:0000256" key="3">
    <source>
        <dbReference type="ARBA" id="ARBA00022989"/>
    </source>
</evidence>
<evidence type="ECO:0000256" key="4">
    <source>
        <dbReference type="ARBA" id="ARBA00023136"/>
    </source>
</evidence>
<organism evidence="6 7">
    <name type="scientific">Sinanodonta woodiana</name>
    <name type="common">Chinese pond mussel</name>
    <name type="synonym">Anodonta woodiana</name>
    <dbReference type="NCBI Taxonomy" id="1069815"/>
    <lineage>
        <taxon>Eukaryota</taxon>
        <taxon>Metazoa</taxon>
        <taxon>Spiralia</taxon>
        <taxon>Lophotrochozoa</taxon>
        <taxon>Mollusca</taxon>
        <taxon>Bivalvia</taxon>
        <taxon>Autobranchia</taxon>
        <taxon>Heteroconchia</taxon>
        <taxon>Palaeoheterodonta</taxon>
        <taxon>Unionida</taxon>
        <taxon>Unionoidea</taxon>
        <taxon>Unionidae</taxon>
        <taxon>Unioninae</taxon>
        <taxon>Sinanodonta</taxon>
    </lineage>
</organism>
<gene>
    <name evidence="6" type="ORF">ACJMK2_003492</name>
</gene>
<proteinExistence type="predicted"/>
<comment type="subcellular location">
    <subcellularLocation>
        <location evidence="1">Membrane</location>
        <topology evidence="1">Multi-pass membrane protein</topology>
    </subcellularLocation>
</comment>
<evidence type="ECO:0000313" key="6">
    <source>
        <dbReference type="EMBL" id="KAL3891229.1"/>
    </source>
</evidence>
<dbReference type="EMBL" id="JBJQND010000001">
    <property type="protein sequence ID" value="KAL3891229.1"/>
    <property type="molecule type" value="Genomic_DNA"/>
</dbReference>
<name>A0ABD3XYD9_SINWO</name>
<evidence type="ECO:0008006" key="8">
    <source>
        <dbReference type="Google" id="ProtNLM"/>
    </source>
</evidence>
<keyword evidence="4 5" id="KW-0472">Membrane</keyword>
<dbReference type="GO" id="GO:0016020">
    <property type="term" value="C:membrane"/>
    <property type="evidence" value="ECO:0007669"/>
    <property type="project" value="UniProtKB-SubCell"/>
</dbReference>
<dbReference type="InterPro" id="IPR017974">
    <property type="entry name" value="Claudin_CS"/>
</dbReference>
<protein>
    <recommendedName>
        <fullName evidence="8">Claudin</fullName>
    </recommendedName>
</protein>
<evidence type="ECO:0000256" key="2">
    <source>
        <dbReference type="ARBA" id="ARBA00022692"/>
    </source>
</evidence>
<sequence length="191" mass="20939">MTSTLVNCIFVFHELRNYIAISWGVVALVLNGHSINMPEWVFYQTNDDFRYSIGLWKNCTSKSDGAFDCVYISDAPGFIEATRTLNIIAIILNVTFLSCLTWVVAVKGNESLCNSALYAGAAAGIVQLVGDVTFAVKYTDLRINNGHLSSCFVMTVASSIMLLLAAGFLCLIKSKIIQNKYVTLKNQDGIS</sequence>
<dbReference type="InterPro" id="IPR004031">
    <property type="entry name" value="PMP22/EMP/MP20/Claudin"/>
</dbReference>
<keyword evidence="7" id="KW-1185">Reference proteome</keyword>
<keyword evidence="3 5" id="KW-1133">Transmembrane helix</keyword>
<dbReference type="Proteomes" id="UP001634394">
    <property type="component" value="Unassembled WGS sequence"/>
</dbReference>
<comment type="caution">
    <text evidence="6">The sequence shown here is derived from an EMBL/GenBank/DDBJ whole genome shotgun (WGS) entry which is preliminary data.</text>
</comment>
<feature type="transmembrane region" description="Helical" evidence="5">
    <location>
        <begin position="116"/>
        <end position="135"/>
    </location>
</feature>
<dbReference type="PROSITE" id="PS01346">
    <property type="entry name" value="CLAUDIN"/>
    <property type="match status" value="1"/>
</dbReference>
<evidence type="ECO:0000256" key="1">
    <source>
        <dbReference type="ARBA" id="ARBA00004141"/>
    </source>
</evidence>
<feature type="transmembrane region" description="Helical" evidence="5">
    <location>
        <begin position="147"/>
        <end position="172"/>
    </location>
</feature>
<dbReference type="Pfam" id="PF00822">
    <property type="entry name" value="PMP22_Claudin"/>
    <property type="match status" value="1"/>
</dbReference>
<dbReference type="AlphaFoldDB" id="A0ABD3XYD9"/>
<dbReference type="InterPro" id="IPR050579">
    <property type="entry name" value="PMP-22/EMP/MP20-like"/>
</dbReference>
<accession>A0ABD3XYD9</accession>
<dbReference type="PANTHER" id="PTHR10671:SF108">
    <property type="entry name" value="CLAUDIN FAMILY PROTEIN-RELATED"/>
    <property type="match status" value="1"/>
</dbReference>